<feature type="transmembrane region" description="Helical" evidence="2">
    <location>
        <begin position="685"/>
        <end position="704"/>
    </location>
</feature>
<feature type="compositionally biased region" description="Basic and acidic residues" evidence="1">
    <location>
        <begin position="516"/>
        <end position="528"/>
    </location>
</feature>
<evidence type="ECO:0000313" key="3">
    <source>
        <dbReference type="EMBL" id="CAD6899289.1"/>
    </source>
</evidence>
<keyword evidence="2" id="KW-0472">Membrane</keyword>
<evidence type="ECO:0000313" key="4">
    <source>
        <dbReference type="EMBL" id="KAE8263606.1"/>
    </source>
</evidence>
<evidence type="ECO:0000256" key="1">
    <source>
        <dbReference type="SAM" id="MobiDB-lite"/>
    </source>
</evidence>
<dbReference type="EMBL" id="LWDD02000128">
    <property type="protein sequence ID" value="KAE8263606.1"/>
    <property type="molecule type" value="Genomic_DNA"/>
</dbReference>
<keyword evidence="6" id="KW-1185">Reference proteome</keyword>
<evidence type="ECO:0000313" key="6">
    <source>
        <dbReference type="Proteomes" id="UP000836402"/>
    </source>
</evidence>
<feature type="transmembrane region" description="Helical" evidence="2">
    <location>
        <begin position="59"/>
        <end position="84"/>
    </location>
</feature>
<feature type="compositionally biased region" description="Low complexity" evidence="1">
    <location>
        <begin position="585"/>
        <end position="610"/>
    </location>
</feature>
<dbReference type="Proteomes" id="UP000077671">
    <property type="component" value="Unassembled WGS sequence"/>
</dbReference>
<dbReference type="AlphaFoldDB" id="A0A177V7D0"/>
<keyword evidence="2" id="KW-0812">Transmembrane</keyword>
<dbReference type="EMBL" id="CAJHJG010000203">
    <property type="protein sequence ID" value="CAD6899289.1"/>
    <property type="molecule type" value="Genomic_DNA"/>
</dbReference>
<reference evidence="4" key="2">
    <citation type="journal article" date="2019" name="IMA Fungus">
        <title>Genome sequencing and comparison of five Tilletia species to identify candidate genes for the detection of regulated species infecting wheat.</title>
        <authorList>
            <person name="Nguyen H.D.T."/>
            <person name="Sultana T."/>
            <person name="Kesanakurti P."/>
            <person name="Hambleton S."/>
        </authorList>
    </citation>
    <scope>NUCLEOTIDE SEQUENCE</scope>
    <source>
        <strain evidence="4">DAOMC 238032</strain>
    </source>
</reference>
<evidence type="ECO:0000256" key="2">
    <source>
        <dbReference type="SAM" id="Phobius"/>
    </source>
</evidence>
<accession>A0A177V7D0</accession>
<organism evidence="4 5">
    <name type="scientific">Tilletia caries</name>
    <name type="common">wheat bunt fungus</name>
    <dbReference type="NCBI Taxonomy" id="13290"/>
    <lineage>
        <taxon>Eukaryota</taxon>
        <taxon>Fungi</taxon>
        <taxon>Dikarya</taxon>
        <taxon>Basidiomycota</taxon>
        <taxon>Ustilaginomycotina</taxon>
        <taxon>Exobasidiomycetes</taxon>
        <taxon>Tilletiales</taxon>
        <taxon>Tilletiaceae</taxon>
        <taxon>Tilletia</taxon>
    </lineage>
</organism>
<reference evidence="3" key="3">
    <citation type="submission" date="2020-10" db="EMBL/GenBank/DDBJ databases">
        <authorList>
            <person name="Sedaghatjoo S."/>
        </authorList>
    </citation>
    <scope>NUCLEOTIDE SEQUENCE</scope>
    <source>
        <strain evidence="3">AZH3</strain>
    </source>
</reference>
<feature type="compositionally biased region" description="Basic and acidic residues" evidence="1">
    <location>
        <begin position="498"/>
        <end position="507"/>
    </location>
</feature>
<feature type="transmembrane region" description="Helical" evidence="2">
    <location>
        <begin position="133"/>
        <end position="151"/>
    </location>
</feature>
<name>A0A177V7D0_9BASI</name>
<keyword evidence="2" id="KW-1133">Transmembrane helix</keyword>
<comment type="caution">
    <text evidence="4">The sequence shown here is derived from an EMBL/GenBank/DDBJ whole genome shotgun (WGS) entry which is preliminary data.</text>
</comment>
<gene>
    <name evidence="4" type="ORF">A4X03_0g1553</name>
    <name evidence="3" type="ORF">JKIAZH3_G5418</name>
</gene>
<reference evidence="4" key="1">
    <citation type="submission" date="2016-04" db="EMBL/GenBank/DDBJ databases">
        <authorList>
            <person name="Nguyen H.D."/>
            <person name="Kesanakurti P."/>
            <person name="Cullis J."/>
            <person name="Levesque C.A."/>
            <person name="Hambleton S."/>
        </authorList>
    </citation>
    <scope>NUCLEOTIDE SEQUENCE</scope>
    <source>
        <strain evidence="4">DAOMC 238032</strain>
    </source>
</reference>
<feature type="region of interest" description="Disordered" evidence="1">
    <location>
        <begin position="483"/>
        <end position="624"/>
    </location>
</feature>
<feature type="transmembrane region" description="Helical" evidence="2">
    <location>
        <begin position="210"/>
        <end position="231"/>
    </location>
</feature>
<feature type="region of interest" description="Disordered" evidence="1">
    <location>
        <begin position="415"/>
        <end position="465"/>
    </location>
</feature>
<feature type="transmembrane region" description="Helical" evidence="2">
    <location>
        <begin position="171"/>
        <end position="189"/>
    </location>
</feature>
<sequence>MEASPEFLLASKLVATAGKGMLVTPDGAADPMNTNRTIPGVAQTVPELLTMAQLRVPQLATLLFVIIAFVLTMLILALAAFDAVRGTLAMRRRASRKNTAGAAALSRNRQGHELHLLEEEDAPRLLGSGWRPFYSIFVMVASICQAGYLLMYLQGSRGFLSRQVQFSANNIAFASSISAALFLVLAMIPSNPASRLRLGSTMSNARSATWHYMIVCLVALAPALVIVLMTFGSARYLRAFEHLDTALRTLIAKPATCSGQRGTAGDGAGDDASSCSVYTIAFLLQDQAGVAKANVAFKGTVLLCLGVLAAIVAHEALRALRYRQAALTDVHMQLEQARLENEDMGFGLESDAGSISEKSGYSGKSGDSRKSVFLTGMSAQAERDYLRYLHGLGISSLYRKDTVWSERSAASSYAPTYKSASSSGSASRKPIRKPPPSYFDSAERSPSFSDADEVDTRGVSLDTSDSVGRALQRQFGCVDVKRGATTKSKDSTISSKKGIVDEEERRLPGYLNSHITKPEAAARKSHDDGDLEESEGDGLTRMKSSARLESLGRARSLRMGDIDVSKVVPSSTSSGRKRPRGGRPLGSAPSSSASSEPRSRSSSTSRGPYGVSRASSPVDDDDSRAASRWYGDGYVSSYRSGAARSLSAQPHPGSMALTLSAAAASSTAALARTAPLRYRMRINRAMALGSVALFLLIIIMMLVMGDALEFGNRPRVALALAIWTWVLESGLHAVVLGLLMYRGSGAVEEIPLTWPVGGMPDLEQGCVGSKEDQL</sequence>
<protein>
    <submittedName>
        <fullName evidence="4">Uncharacterized protein</fullName>
    </submittedName>
</protein>
<proteinExistence type="predicted"/>
<feature type="transmembrane region" description="Helical" evidence="2">
    <location>
        <begin position="716"/>
        <end position="741"/>
    </location>
</feature>
<evidence type="ECO:0000313" key="5">
    <source>
        <dbReference type="Proteomes" id="UP000077671"/>
    </source>
</evidence>
<dbReference type="Proteomes" id="UP000836402">
    <property type="component" value="Unassembled WGS sequence"/>
</dbReference>